<gene>
    <name evidence="1" type="ORF">DDT54_08395</name>
    <name evidence="2" type="ORF">EH206_10930</name>
</gene>
<dbReference type="AlphaFoldDB" id="A0A2U1USP5"/>
<dbReference type="OrthoDB" id="8613261at2"/>
<reference evidence="1 3" key="1">
    <citation type="submission" date="2018-04" db="EMBL/GenBank/DDBJ databases">
        <title>Brenneria corticis sp.nov.</title>
        <authorList>
            <person name="Li Y."/>
        </authorList>
    </citation>
    <scope>NUCLEOTIDE SEQUENCE [LARGE SCALE GENOMIC DNA]</scope>
    <source>
        <strain evidence="1 3">LMG 2694</strain>
    </source>
</reference>
<accession>A0A2U1USP5</accession>
<dbReference type="EMBL" id="CP034036">
    <property type="protein sequence ID" value="QCR04639.1"/>
    <property type="molecule type" value="Genomic_DNA"/>
</dbReference>
<keyword evidence="4" id="KW-1185">Reference proteome</keyword>
<protein>
    <submittedName>
        <fullName evidence="1">Uncharacterized protein</fullName>
    </submittedName>
</protein>
<evidence type="ECO:0000313" key="2">
    <source>
        <dbReference type="EMBL" id="QCR04639.1"/>
    </source>
</evidence>
<sequence length="215" mass="24536">MKDDKIVHIGKNKRSLEDELLEIAQLINGEGADDKENDDKSSIYVSGTGNVVGNGNTVSNVINLSSPSKKPRVQVKTGDGVVDANQKHQIKTLIYEWVDIHNAIKKSVITHNAAWIRLNKNMKVNSYHEIKSDDFPKAIKYLRSQIGILRNMASAPKKVTDWRKETIKSIQTRCSKNGWQEWRKTHMSEKFQKSSMTELTDAELQQLYQTVWGKR</sequence>
<dbReference type="RefSeq" id="WP_009112820.1">
    <property type="nucleotide sequence ID" value="NZ_CP034036.1"/>
</dbReference>
<evidence type="ECO:0000313" key="3">
    <source>
        <dbReference type="Proteomes" id="UP000295985"/>
    </source>
</evidence>
<reference evidence="2 4" key="2">
    <citation type="submission" date="2018-11" db="EMBL/GenBank/DDBJ databases">
        <title>Genome sequences of Brenneria nigrifluens and Brenneria rubrifaciens.</title>
        <authorList>
            <person name="Poret-Peterson A.T."/>
            <person name="McClean A.E."/>
            <person name="Kluepfel D.A."/>
        </authorList>
    </citation>
    <scope>NUCLEOTIDE SEQUENCE [LARGE SCALE GENOMIC DNA]</scope>
    <source>
        <strain evidence="2 4">ATCC 13028</strain>
    </source>
</reference>
<evidence type="ECO:0000313" key="4">
    <source>
        <dbReference type="Proteomes" id="UP000303847"/>
    </source>
</evidence>
<organism evidence="1 3">
    <name type="scientific">Brenneria nigrifluens DSM 30175 = ATCC 13028</name>
    <dbReference type="NCBI Taxonomy" id="1121120"/>
    <lineage>
        <taxon>Bacteria</taxon>
        <taxon>Pseudomonadati</taxon>
        <taxon>Pseudomonadota</taxon>
        <taxon>Gammaproteobacteria</taxon>
        <taxon>Enterobacterales</taxon>
        <taxon>Pectobacteriaceae</taxon>
        <taxon>Brenneria</taxon>
    </lineage>
</organism>
<dbReference type="EMBL" id="QDKK01000011">
    <property type="protein sequence ID" value="PWC24696.1"/>
    <property type="molecule type" value="Genomic_DNA"/>
</dbReference>
<proteinExistence type="predicted"/>
<name>A0A2U1USP5_9GAMM</name>
<dbReference type="Proteomes" id="UP000303847">
    <property type="component" value="Chromosome"/>
</dbReference>
<dbReference type="Proteomes" id="UP000295985">
    <property type="component" value="Unassembled WGS sequence"/>
</dbReference>
<evidence type="ECO:0000313" key="1">
    <source>
        <dbReference type="EMBL" id="PWC24696.1"/>
    </source>
</evidence>